<dbReference type="EMBL" id="KV003191">
    <property type="protein sequence ID" value="KZV36880.1"/>
    <property type="molecule type" value="Genomic_DNA"/>
</dbReference>
<accession>A0A2Z7BXG9</accession>
<evidence type="ECO:0000313" key="2">
    <source>
        <dbReference type="Proteomes" id="UP000250235"/>
    </source>
</evidence>
<name>A0A2Z7BXG9_9LAMI</name>
<dbReference type="AlphaFoldDB" id="A0A2Z7BXG9"/>
<evidence type="ECO:0000313" key="1">
    <source>
        <dbReference type="EMBL" id="KZV36880.1"/>
    </source>
</evidence>
<protein>
    <submittedName>
        <fullName evidence="1">Uncharacterized protein</fullName>
    </submittedName>
</protein>
<keyword evidence="2" id="KW-1185">Reference proteome</keyword>
<dbReference type="Proteomes" id="UP000250235">
    <property type="component" value="Unassembled WGS sequence"/>
</dbReference>
<reference evidence="1 2" key="1">
    <citation type="journal article" date="2015" name="Proc. Natl. Acad. Sci. U.S.A.">
        <title>The resurrection genome of Boea hygrometrica: A blueprint for survival of dehydration.</title>
        <authorList>
            <person name="Xiao L."/>
            <person name="Yang G."/>
            <person name="Zhang L."/>
            <person name="Yang X."/>
            <person name="Zhao S."/>
            <person name="Ji Z."/>
            <person name="Zhou Q."/>
            <person name="Hu M."/>
            <person name="Wang Y."/>
            <person name="Chen M."/>
            <person name="Xu Y."/>
            <person name="Jin H."/>
            <person name="Xiao X."/>
            <person name="Hu G."/>
            <person name="Bao F."/>
            <person name="Hu Y."/>
            <person name="Wan P."/>
            <person name="Li L."/>
            <person name="Deng X."/>
            <person name="Kuang T."/>
            <person name="Xiang C."/>
            <person name="Zhu J.K."/>
            <person name="Oliver M.J."/>
            <person name="He Y."/>
        </authorList>
    </citation>
    <scope>NUCLEOTIDE SEQUENCE [LARGE SCALE GENOMIC DNA]</scope>
    <source>
        <strain evidence="2">cv. XS01</strain>
    </source>
</reference>
<dbReference type="OrthoDB" id="2272416at2759"/>
<sequence>MAIKAGCQIWLSQAILGTLVESPVRIAKRPRLGETRFELRKLLVLCGPDRVCGFSVDRTSFGGVQICFGIESRSGVVLRSELVSAVKPCVVGGHYSSDLGKFKLYIEDFDCVYVSSSRHLEYFSMPPRRRGRPTRQISIESEAQNEEVERSIPVRRRTRQVADEVDVLAARVDEMELIMEMFQRMNPQTFNGDESSSDAESWLQHITRMFDRVRYDIERRRSLATFQLRKNAEGWWRGASRNLEETGVRINLNSFCIAFCQETGFLHQPALEGLTRSARMDSPRQDWPETIFRRRDGRGGGGQRARFRV</sequence>
<organism evidence="1 2">
    <name type="scientific">Dorcoceras hygrometricum</name>
    <dbReference type="NCBI Taxonomy" id="472368"/>
    <lineage>
        <taxon>Eukaryota</taxon>
        <taxon>Viridiplantae</taxon>
        <taxon>Streptophyta</taxon>
        <taxon>Embryophyta</taxon>
        <taxon>Tracheophyta</taxon>
        <taxon>Spermatophyta</taxon>
        <taxon>Magnoliopsida</taxon>
        <taxon>eudicotyledons</taxon>
        <taxon>Gunneridae</taxon>
        <taxon>Pentapetalae</taxon>
        <taxon>asterids</taxon>
        <taxon>lamiids</taxon>
        <taxon>Lamiales</taxon>
        <taxon>Gesneriaceae</taxon>
        <taxon>Didymocarpoideae</taxon>
        <taxon>Trichosporeae</taxon>
        <taxon>Loxocarpinae</taxon>
        <taxon>Dorcoceras</taxon>
    </lineage>
</organism>
<proteinExistence type="predicted"/>
<gene>
    <name evidence="1" type="ORF">F511_18053</name>
</gene>